<keyword evidence="2" id="KW-1185">Reference proteome</keyword>
<sequence length="141" mass="15705">MQKIAIEHDFTVPVERAYAFLSEHENLSTLFPAKVTRVKDGDDGTRNGVGSVRKLQIAILPPFEETNIKVVENELVEYRITKGSPLRDHQGRMTFSARPDGGSHLRYEIEFRAVVPGLDAIVAKALKRDIAKGLAKVDHLA</sequence>
<name>A0A2T4UGK6_9ACTN</name>
<gene>
    <name evidence="1" type="ORF">C7Y72_01080</name>
</gene>
<dbReference type="SUPFAM" id="SSF55961">
    <property type="entry name" value="Bet v1-like"/>
    <property type="match status" value="1"/>
</dbReference>
<dbReference type="Pfam" id="PF10604">
    <property type="entry name" value="Polyketide_cyc2"/>
    <property type="match status" value="1"/>
</dbReference>
<dbReference type="AlphaFoldDB" id="A0A2T4UGK6"/>
<dbReference type="RefSeq" id="WP_107566777.1">
    <property type="nucleotide sequence ID" value="NZ_PYYB01000001.1"/>
</dbReference>
<organism evidence="1 2">
    <name type="scientific">Paraconexibacter algicola</name>
    <dbReference type="NCBI Taxonomy" id="2133960"/>
    <lineage>
        <taxon>Bacteria</taxon>
        <taxon>Bacillati</taxon>
        <taxon>Actinomycetota</taxon>
        <taxon>Thermoleophilia</taxon>
        <taxon>Solirubrobacterales</taxon>
        <taxon>Paraconexibacteraceae</taxon>
        <taxon>Paraconexibacter</taxon>
    </lineage>
</organism>
<accession>A0A2T4UGK6</accession>
<dbReference type="EMBL" id="PYYB01000001">
    <property type="protein sequence ID" value="PTL58339.1"/>
    <property type="molecule type" value="Genomic_DNA"/>
</dbReference>
<dbReference type="InterPro" id="IPR019587">
    <property type="entry name" value="Polyketide_cyclase/dehydratase"/>
</dbReference>
<dbReference type="InterPro" id="IPR023393">
    <property type="entry name" value="START-like_dom_sf"/>
</dbReference>
<reference evidence="1 2" key="1">
    <citation type="submission" date="2018-03" db="EMBL/GenBank/DDBJ databases">
        <title>Aquarubrobacter algicola gen. nov., sp. nov., a novel actinobacterium isolated from shallow eutrophic lake during the end of cyanobacterial harmful algal blooms.</title>
        <authorList>
            <person name="Chun S.J."/>
        </authorList>
    </citation>
    <scope>NUCLEOTIDE SEQUENCE [LARGE SCALE GENOMIC DNA]</scope>
    <source>
        <strain evidence="1 2">Seoho-28</strain>
    </source>
</reference>
<proteinExistence type="predicted"/>
<evidence type="ECO:0000313" key="1">
    <source>
        <dbReference type="EMBL" id="PTL58339.1"/>
    </source>
</evidence>
<dbReference type="OrthoDB" id="4459835at2"/>
<comment type="caution">
    <text evidence="1">The sequence shown here is derived from an EMBL/GenBank/DDBJ whole genome shotgun (WGS) entry which is preliminary data.</text>
</comment>
<dbReference type="Gene3D" id="3.30.530.20">
    <property type="match status" value="1"/>
</dbReference>
<dbReference type="Proteomes" id="UP000240739">
    <property type="component" value="Unassembled WGS sequence"/>
</dbReference>
<protein>
    <submittedName>
        <fullName evidence="1">MxaD family protein</fullName>
    </submittedName>
</protein>
<evidence type="ECO:0000313" key="2">
    <source>
        <dbReference type="Proteomes" id="UP000240739"/>
    </source>
</evidence>
<dbReference type="CDD" id="cd07821">
    <property type="entry name" value="PYR_PYL_RCAR_like"/>
    <property type="match status" value="1"/>
</dbReference>